<dbReference type="AlphaFoldDB" id="E9G431"/>
<organism evidence="2 3">
    <name type="scientific">Daphnia pulex</name>
    <name type="common">Water flea</name>
    <dbReference type="NCBI Taxonomy" id="6669"/>
    <lineage>
        <taxon>Eukaryota</taxon>
        <taxon>Metazoa</taxon>
        <taxon>Ecdysozoa</taxon>
        <taxon>Arthropoda</taxon>
        <taxon>Crustacea</taxon>
        <taxon>Branchiopoda</taxon>
        <taxon>Diplostraca</taxon>
        <taxon>Cladocera</taxon>
        <taxon>Anomopoda</taxon>
        <taxon>Daphniidae</taxon>
        <taxon>Daphnia</taxon>
    </lineage>
</organism>
<proteinExistence type="predicted"/>
<keyword evidence="3" id="KW-1185">Reference proteome</keyword>
<evidence type="ECO:0000256" key="1">
    <source>
        <dbReference type="SAM" id="SignalP"/>
    </source>
</evidence>
<gene>
    <name evidence="2" type="ORF">DAPPUDRAFT_309027</name>
</gene>
<dbReference type="KEGG" id="dpx:DAPPUDRAFT_309027"/>
<accession>E9G431</accession>
<evidence type="ECO:0000313" key="2">
    <source>
        <dbReference type="EMBL" id="EFX85881.1"/>
    </source>
</evidence>
<feature type="signal peptide" evidence="1">
    <location>
        <begin position="1"/>
        <end position="18"/>
    </location>
</feature>
<sequence>MLFSFWMCWTAWFPNLLASRFFYKYKMAFKTFPLKINNCVHHRQPIPNRNTSTKKKKPS</sequence>
<dbReference type="Proteomes" id="UP000000305">
    <property type="component" value="Unassembled WGS sequence"/>
</dbReference>
<protein>
    <submittedName>
        <fullName evidence="2">Uncharacterized protein</fullName>
    </submittedName>
</protein>
<feature type="chain" id="PRO_5003240012" evidence="1">
    <location>
        <begin position="19"/>
        <end position="59"/>
    </location>
</feature>
<reference evidence="2 3" key="1">
    <citation type="journal article" date="2011" name="Science">
        <title>The ecoresponsive genome of Daphnia pulex.</title>
        <authorList>
            <person name="Colbourne J.K."/>
            <person name="Pfrender M.E."/>
            <person name="Gilbert D."/>
            <person name="Thomas W.K."/>
            <person name="Tucker A."/>
            <person name="Oakley T.H."/>
            <person name="Tokishita S."/>
            <person name="Aerts A."/>
            <person name="Arnold G.J."/>
            <person name="Basu M.K."/>
            <person name="Bauer D.J."/>
            <person name="Caceres C.E."/>
            <person name="Carmel L."/>
            <person name="Casola C."/>
            <person name="Choi J.H."/>
            <person name="Detter J.C."/>
            <person name="Dong Q."/>
            <person name="Dusheyko S."/>
            <person name="Eads B.D."/>
            <person name="Frohlich T."/>
            <person name="Geiler-Samerotte K.A."/>
            <person name="Gerlach D."/>
            <person name="Hatcher P."/>
            <person name="Jogdeo S."/>
            <person name="Krijgsveld J."/>
            <person name="Kriventseva E.V."/>
            <person name="Kultz D."/>
            <person name="Laforsch C."/>
            <person name="Lindquist E."/>
            <person name="Lopez J."/>
            <person name="Manak J.R."/>
            <person name="Muller J."/>
            <person name="Pangilinan J."/>
            <person name="Patwardhan R.P."/>
            <person name="Pitluck S."/>
            <person name="Pritham E.J."/>
            <person name="Rechtsteiner A."/>
            <person name="Rho M."/>
            <person name="Rogozin I.B."/>
            <person name="Sakarya O."/>
            <person name="Salamov A."/>
            <person name="Schaack S."/>
            <person name="Shapiro H."/>
            <person name="Shiga Y."/>
            <person name="Skalitzky C."/>
            <person name="Smith Z."/>
            <person name="Souvorov A."/>
            <person name="Sung W."/>
            <person name="Tang Z."/>
            <person name="Tsuchiya D."/>
            <person name="Tu H."/>
            <person name="Vos H."/>
            <person name="Wang M."/>
            <person name="Wolf Y.I."/>
            <person name="Yamagata H."/>
            <person name="Yamada T."/>
            <person name="Ye Y."/>
            <person name="Shaw J.R."/>
            <person name="Andrews J."/>
            <person name="Crease T.J."/>
            <person name="Tang H."/>
            <person name="Lucas S.M."/>
            <person name="Robertson H.M."/>
            <person name="Bork P."/>
            <person name="Koonin E.V."/>
            <person name="Zdobnov E.M."/>
            <person name="Grigoriev I.V."/>
            <person name="Lynch M."/>
            <person name="Boore J.L."/>
        </authorList>
    </citation>
    <scope>NUCLEOTIDE SEQUENCE [LARGE SCALE GENOMIC DNA]</scope>
</reference>
<keyword evidence="1" id="KW-0732">Signal</keyword>
<dbReference type="EMBL" id="GL732531">
    <property type="protein sequence ID" value="EFX85881.1"/>
    <property type="molecule type" value="Genomic_DNA"/>
</dbReference>
<name>E9G431_DAPPU</name>
<evidence type="ECO:0000313" key="3">
    <source>
        <dbReference type="Proteomes" id="UP000000305"/>
    </source>
</evidence>
<dbReference type="InParanoid" id="E9G431"/>
<dbReference type="HOGENOM" id="CLU_2963144_0_0_1"/>